<accession>A0ABN3UHK0</accession>
<name>A0ABN3UHK0_9ACTN</name>
<protein>
    <submittedName>
        <fullName evidence="2">Uncharacterized protein</fullName>
    </submittedName>
</protein>
<comment type="caution">
    <text evidence="2">The sequence shown here is derived from an EMBL/GenBank/DDBJ whole genome shotgun (WGS) entry which is preliminary data.</text>
</comment>
<reference evidence="2 3" key="1">
    <citation type="journal article" date="2019" name="Int. J. Syst. Evol. Microbiol.">
        <title>The Global Catalogue of Microorganisms (GCM) 10K type strain sequencing project: providing services to taxonomists for standard genome sequencing and annotation.</title>
        <authorList>
            <consortium name="The Broad Institute Genomics Platform"/>
            <consortium name="The Broad Institute Genome Sequencing Center for Infectious Disease"/>
            <person name="Wu L."/>
            <person name="Ma J."/>
        </authorList>
    </citation>
    <scope>NUCLEOTIDE SEQUENCE [LARGE SCALE GENOMIC DNA]</scope>
    <source>
        <strain evidence="2 3">JCM 8201</strain>
    </source>
</reference>
<evidence type="ECO:0000313" key="2">
    <source>
        <dbReference type="EMBL" id="GAA2732897.1"/>
    </source>
</evidence>
<gene>
    <name evidence="2" type="ORF">GCM10010439_51600</name>
</gene>
<evidence type="ECO:0000313" key="3">
    <source>
        <dbReference type="Proteomes" id="UP001501842"/>
    </source>
</evidence>
<evidence type="ECO:0000256" key="1">
    <source>
        <dbReference type="SAM" id="MobiDB-lite"/>
    </source>
</evidence>
<keyword evidence="3" id="KW-1185">Reference proteome</keyword>
<sequence>MTNDNARRSHSYLHDDPLERDGGWPEWVTSPRPPVDLGPCPICGRPTKRCSTSQSPFETMTTYACSWCRAGRDVFHTGPPGHTPIPSRPFYAPPDMRWDMCKDPDGNGQPPRYHALGHWGLTLCGLAGDDLTDLDPQWRPDHPEACPACRTAAAEIDARWPLDRRSGGDFLVLCPCPACRSTDPGSTR</sequence>
<dbReference type="EMBL" id="BAAATZ010000024">
    <property type="protein sequence ID" value="GAA2732897.1"/>
    <property type="molecule type" value="Genomic_DNA"/>
</dbReference>
<dbReference type="Proteomes" id="UP001501842">
    <property type="component" value="Unassembled WGS sequence"/>
</dbReference>
<organism evidence="2 3">
    <name type="scientific">Actinocorallia aurantiaca</name>
    <dbReference type="NCBI Taxonomy" id="46204"/>
    <lineage>
        <taxon>Bacteria</taxon>
        <taxon>Bacillati</taxon>
        <taxon>Actinomycetota</taxon>
        <taxon>Actinomycetes</taxon>
        <taxon>Streptosporangiales</taxon>
        <taxon>Thermomonosporaceae</taxon>
        <taxon>Actinocorallia</taxon>
    </lineage>
</organism>
<feature type="region of interest" description="Disordered" evidence="1">
    <location>
        <begin position="1"/>
        <end position="31"/>
    </location>
</feature>
<proteinExistence type="predicted"/>
<feature type="compositionally biased region" description="Basic and acidic residues" evidence="1">
    <location>
        <begin position="12"/>
        <end position="23"/>
    </location>
</feature>